<dbReference type="GeneID" id="59160361"/>
<reference evidence="1 2" key="1">
    <citation type="submission" date="2019-09" db="EMBL/GenBank/DDBJ databases">
        <title>Complete Genome Sequence of Janibacter melonis M714 with both human health impact and industrial applications.</title>
        <authorList>
            <person name="Jin M."/>
            <person name="Zhao Q.R."/>
        </authorList>
    </citation>
    <scope>NUCLEOTIDE SEQUENCE [LARGE SCALE GENOMIC DNA]</scope>
    <source>
        <strain evidence="1 2">M714</strain>
    </source>
</reference>
<evidence type="ECO:0000313" key="1">
    <source>
        <dbReference type="EMBL" id="QFQ29711.2"/>
    </source>
</evidence>
<dbReference type="Proteomes" id="UP000271708">
    <property type="component" value="Chromosome"/>
</dbReference>
<evidence type="ECO:0000313" key="2">
    <source>
        <dbReference type="Proteomes" id="UP000271708"/>
    </source>
</evidence>
<name>A0A5P8FKM2_9MICO</name>
<proteinExistence type="predicted"/>
<dbReference type="RefSeq" id="WP_123091064.1">
    <property type="nucleotide sequence ID" value="NZ_CP044548.2"/>
</dbReference>
<sequence length="79" mass="8405">MARVVHHSRAYSELLTSPAVQALVHGHAERVAEAAGDGHVARQTENPHTRARSAVIAVTRDAREANSRSNAMIRALGGS</sequence>
<gene>
    <name evidence="1" type="ORF">EEW87_004255</name>
</gene>
<organism evidence="1 2">
    <name type="scientific">Janibacter melonis</name>
    <dbReference type="NCBI Taxonomy" id="262209"/>
    <lineage>
        <taxon>Bacteria</taxon>
        <taxon>Bacillati</taxon>
        <taxon>Actinomycetota</taxon>
        <taxon>Actinomycetes</taxon>
        <taxon>Micrococcales</taxon>
        <taxon>Intrasporangiaceae</taxon>
        <taxon>Janibacter</taxon>
    </lineage>
</organism>
<protein>
    <submittedName>
        <fullName evidence="1">Uncharacterized protein</fullName>
    </submittedName>
</protein>
<accession>A0A5P8FKM2</accession>
<dbReference type="AlphaFoldDB" id="A0A5P8FKM2"/>
<dbReference type="KEGG" id="jme:EEW87_004255"/>
<dbReference type="EMBL" id="CP044548">
    <property type="protein sequence ID" value="QFQ29711.2"/>
    <property type="molecule type" value="Genomic_DNA"/>
</dbReference>